<dbReference type="InterPro" id="IPR019999">
    <property type="entry name" value="Anth_synth_I-like"/>
</dbReference>
<proteinExistence type="predicted"/>
<feature type="domain" description="Anthranilate synthase component I N-terminal" evidence="2">
    <location>
        <begin position="28"/>
        <end position="180"/>
    </location>
</feature>
<dbReference type="Gene3D" id="3.60.120.10">
    <property type="entry name" value="Anthranilate synthase"/>
    <property type="match status" value="1"/>
</dbReference>
<dbReference type="PANTHER" id="PTHR11236">
    <property type="entry name" value="AMINOBENZOATE/ANTHRANILATE SYNTHASE"/>
    <property type="match status" value="1"/>
</dbReference>
<dbReference type="SUPFAM" id="SSF56322">
    <property type="entry name" value="ADC synthase"/>
    <property type="match status" value="1"/>
</dbReference>
<evidence type="ECO:0000259" key="2">
    <source>
        <dbReference type="Pfam" id="PF04715"/>
    </source>
</evidence>
<dbReference type="InterPro" id="IPR006805">
    <property type="entry name" value="Anth_synth_I_N"/>
</dbReference>
<evidence type="ECO:0000313" key="3">
    <source>
        <dbReference type="EMBL" id="KKN05468.1"/>
    </source>
</evidence>
<dbReference type="PRINTS" id="PR00095">
    <property type="entry name" value="ANTSNTHASEI"/>
</dbReference>
<organism evidence="3">
    <name type="scientific">marine sediment metagenome</name>
    <dbReference type="NCBI Taxonomy" id="412755"/>
    <lineage>
        <taxon>unclassified sequences</taxon>
        <taxon>metagenomes</taxon>
        <taxon>ecological metagenomes</taxon>
    </lineage>
</organism>
<dbReference type="EMBL" id="LAZR01004801">
    <property type="protein sequence ID" value="KKN05468.1"/>
    <property type="molecule type" value="Genomic_DNA"/>
</dbReference>
<comment type="caution">
    <text evidence="3">The sequence shown here is derived from an EMBL/GenBank/DDBJ whole genome shotgun (WGS) entry which is preliminary data.</text>
</comment>
<evidence type="ECO:0008006" key="4">
    <source>
        <dbReference type="Google" id="ProtNLM"/>
    </source>
</evidence>
<dbReference type="Pfam" id="PF00425">
    <property type="entry name" value="Chorismate_bind"/>
    <property type="match status" value="1"/>
</dbReference>
<protein>
    <recommendedName>
        <fullName evidence="4">Anthranilate synthase</fullName>
    </recommendedName>
</protein>
<dbReference type="InterPro" id="IPR005801">
    <property type="entry name" value="ADC_synthase"/>
</dbReference>
<gene>
    <name evidence="3" type="ORF">LCGC14_1087020</name>
</gene>
<evidence type="ECO:0000259" key="1">
    <source>
        <dbReference type="Pfam" id="PF00425"/>
    </source>
</evidence>
<dbReference type="Pfam" id="PF04715">
    <property type="entry name" value="Anth_synt_I_N"/>
    <property type="match status" value="1"/>
</dbReference>
<dbReference type="PANTHER" id="PTHR11236:SF9">
    <property type="entry name" value="ANTHRANILATE SYNTHASE COMPONENT 1"/>
    <property type="match status" value="1"/>
</dbReference>
<name>A0A0F9QJH6_9ZZZZ</name>
<sequence length="498" mass="56465">MEFDIHIEKIGELYDIFGFYKYLVSHYDLKKHILLESSSENSNETLYSFIALEPDFMLEVNGETHKIFDISTARGDNIKDYVESKDTSEERPHNPLPFTDNVDYNMVALDTLSSLTPYSNLPFTELFPRNIFYGGMLGYIGYDVVAPYVGYKSTSEFPDVLMGLYTKVLVYSHQSNALFMIDNSIGDYSKDMDIRYQLSLFNRNCVSGKKKEISLDIEDIDESGFRSNTSKSAHARMIEKTKEHIYAGDIIQAVISRRLYTESKIDPMDIYEVLRVLNPSQYMYNMSLGDVKIIGSSPEALISKNKDILNTVPIAGTIRRGKTSEEDLKFEKELREDPKEQAEHIMLVDLARNDLAKVSYPGTVNTYDLMSIQKYQKVQHIVSKVTSRTPLDGYQVLKSIFPAGTLSGAPKLRAMQIIQELETESRGPYGGGVGYFSFNGDMAFAIAIRTMFGRKGTYFAQAGGGIVAESQPDDEFRETYNKLYSVLKSIRIAEAREK</sequence>
<dbReference type="AlphaFoldDB" id="A0A0F9QJH6"/>
<reference evidence="3" key="1">
    <citation type="journal article" date="2015" name="Nature">
        <title>Complex archaea that bridge the gap between prokaryotes and eukaryotes.</title>
        <authorList>
            <person name="Spang A."/>
            <person name="Saw J.H."/>
            <person name="Jorgensen S.L."/>
            <person name="Zaremba-Niedzwiedzka K."/>
            <person name="Martijn J."/>
            <person name="Lind A.E."/>
            <person name="van Eijk R."/>
            <person name="Schleper C."/>
            <person name="Guy L."/>
            <person name="Ettema T.J."/>
        </authorList>
    </citation>
    <scope>NUCLEOTIDE SEQUENCE</scope>
</reference>
<accession>A0A0F9QJH6</accession>
<dbReference type="GO" id="GO:0000162">
    <property type="term" value="P:L-tryptophan biosynthetic process"/>
    <property type="evidence" value="ECO:0007669"/>
    <property type="project" value="TreeGrafter"/>
</dbReference>
<dbReference type="InterPro" id="IPR015890">
    <property type="entry name" value="Chorismate_C"/>
</dbReference>
<feature type="domain" description="Chorismate-utilising enzyme C-terminal" evidence="1">
    <location>
        <begin position="231"/>
        <end position="482"/>
    </location>
</feature>